<feature type="domain" description="HTH araC/xylS-type" evidence="4">
    <location>
        <begin position="25"/>
        <end position="122"/>
    </location>
</feature>
<evidence type="ECO:0000313" key="6">
    <source>
        <dbReference type="Proteomes" id="UP000823933"/>
    </source>
</evidence>
<evidence type="ECO:0000313" key="5">
    <source>
        <dbReference type="EMBL" id="HIW08660.1"/>
    </source>
</evidence>
<dbReference type="AlphaFoldDB" id="A0A9D1TWF6"/>
<keyword evidence="3" id="KW-0804">Transcription</keyword>
<dbReference type="Gene3D" id="1.10.10.60">
    <property type="entry name" value="Homeodomain-like"/>
    <property type="match status" value="2"/>
</dbReference>
<protein>
    <submittedName>
        <fullName evidence="5">Helix-turn-helix transcriptional regulator</fullName>
    </submittedName>
</protein>
<gene>
    <name evidence="5" type="ORF">H9890_04570</name>
</gene>
<dbReference type="GO" id="GO:0003700">
    <property type="term" value="F:DNA-binding transcription factor activity"/>
    <property type="evidence" value="ECO:0007669"/>
    <property type="project" value="InterPro"/>
</dbReference>
<dbReference type="InterPro" id="IPR018060">
    <property type="entry name" value="HTH_AraC"/>
</dbReference>
<dbReference type="PANTHER" id="PTHR43280:SF2">
    <property type="entry name" value="HTH-TYPE TRANSCRIPTIONAL REGULATOR EXSA"/>
    <property type="match status" value="1"/>
</dbReference>
<name>A0A9D1TWF6_9FIRM</name>
<dbReference type="Pfam" id="PF12833">
    <property type="entry name" value="HTH_18"/>
    <property type="match status" value="1"/>
</dbReference>
<dbReference type="GO" id="GO:0043565">
    <property type="term" value="F:sequence-specific DNA binding"/>
    <property type="evidence" value="ECO:0007669"/>
    <property type="project" value="InterPro"/>
</dbReference>
<evidence type="ECO:0000259" key="4">
    <source>
        <dbReference type="PROSITE" id="PS01124"/>
    </source>
</evidence>
<keyword evidence="1" id="KW-0805">Transcription regulation</keyword>
<reference evidence="5" key="2">
    <citation type="submission" date="2021-04" db="EMBL/GenBank/DDBJ databases">
        <authorList>
            <person name="Gilroy R."/>
        </authorList>
    </citation>
    <scope>NUCLEOTIDE SEQUENCE</scope>
    <source>
        <strain evidence="5">ChiHcolR34-3080</strain>
    </source>
</reference>
<sequence length="128" mass="14691">MIETTTRKVRAAGRGATVDKQALVRAALDEITNNYKQANLSSVAHSYQVSLAYVSECVRAETGRTYKELLQQHRLEMAARLLRRSDMTIQQIIGQVGYENTSYFYRLFRAHYGQSPREYRISRLAGQK</sequence>
<comment type="caution">
    <text evidence="5">The sequence shown here is derived from an EMBL/GenBank/DDBJ whole genome shotgun (WGS) entry which is preliminary data.</text>
</comment>
<organism evidence="5 6">
    <name type="scientific">Candidatus Faecalibacterium intestinigallinarum</name>
    <dbReference type="NCBI Taxonomy" id="2838581"/>
    <lineage>
        <taxon>Bacteria</taxon>
        <taxon>Bacillati</taxon>
        <taxon>Bacillota</taxon>
        <taxon>Clostridia</taxon>
        <taxon>Eubacteriales</taxon>
        <taxon>Oscillospiraceae</taxon>
        <taxon>Faecalibacterium</taxon>
    </lineage>
</organism>
<dbReference type="InterPro" id="IPR009057">
    <property type="entry name" value="Homeodomain-like_sf"/>
</dbReference>
<dbReference type="InterPro" id="IPR020449">
    <property type="entry name" value="Tscrpt_reg_AraC-type_HTH"/>
</dbReference>
<accession>A0A9D1TWF6</accession>
<dbReference type="SUPFAM" id="SSF46689">
    <property type="entry name" value="Homeodomain-like"/>
    <property type="match status" value="1"/>
</dbReference>
<dbReference type="Proteomes" id="UP000823933">
    <property type="component" value="Unassembled WGS sequence"/>
</dbReference>
<evidence type="ECO:0000256" key="2">
    <source>
        <dbReference type="ARBA" id="ARBA00023125"/>
    </source>
</evidence>
<dbReference type="EMBL" id="DXHQ01000054">
    <property type="protein sequence ID" value="HIW08660.1"/>
    <property type="molecule type" value="Genomic_DNA"/>
</dbReference>
<keyword evidence="2" id="KW-0238">DNA-binding</keyword>
<evidence type="ECO:0000256" key="3">
    <source>
        <dbReference type="ARBA" id="ARBA00023163"/>
    </source>
</evidence>
<dbReference type="PROSITE" id="PS01124">
    <property type="entry name" value="HTH_ARAC_FAMILY_2"/>
    <property type="match status" value="1"/>
</dbReference>
<dbReference type="PANTHER" id="PTHR43280">
    <property type="entry name" value="ARAC-FAMILY TRANSCRIPTIONAL REGULATOR"/>
    <property type="match status" value="1"/>
</dbReference>
<dbReference type="SMART" id="SM00342">
    <property type="entry name" value="HTH_ARAC"/>
    <property type="match status" value="1"/>
</dbReference>
<dbReference type="PRINTS" id="PR00032">
    <property type="entry name" value="HTHARAC"/>
</dbReference>
<reference evidence="5" key="1">
    <citation type="journal article" date="2021" name="PeerJ">
        <title>Extensive microbial diversity within the chicken gut microbiome revealed by metagenomics and culture.</title>
        <authorList>
            <person name="Gilroy R."/>
            <person name="Ravi A."/>
            <person name="Getino M."/>
            <person name="Pursley I."/>
            <person name="Horton D.L."/>
            <person name="Alikhan N.F."/>
            <person name="Baker D."/>
            <person name="Gharbi K."/>
            <person name="Hall N."/>
            <person name="Watson M."/>
            <person name="Adriaenssens E.M."/>
            <person name="Foster-Nyarko E."/>
            <person name="Jarju S."/>
            <person name="Secka A."/>
            <person name="Antonio M."/>
            <person name="Oren A."/>
            <person name="Chaudhuri R.R."/>
            <person name="La Ragione R."/>
            <person name="Hildebrand F."/>
            <person name="Pallen M.J."/>
        </authorList>
    </citation>
    <scope>NUCLEOTIDE SEQUENCE</scope>
    <source>
        <strain evidence="5">ChiHcolR34-3080</strain>
    </source>
</reference>
<evidence type="ECO:0000256" key="1">
    <source>
        <dbReference type="ARBA" id="ARBA00023015"/>
    </source>
</evidence>
<proteinExistence type="predicted"/>